<dbReference type="Proteomes" id="UP000282930">
    <property type="component" value="Chromosome"/>
</dbReference>
<dbReference type="GO" id="GO:0005886">
    <property type="term" value="C:plasma membrane"/>
    <property type="evidence" value="ECO:0007669"/>
    <property type="project" value="UniProtKB-SubCell"/>
</dbReference>
<proteinExistence type="inferred from homology"/>
<gene>
    <name evidence="2" type="primary">yidD</name>
    <name evidence="2" type="ORF">ELD05_13865</name>
</gene>
<evidence type="ECO:0000256" key="1">
    <source>
        <dbReference type="HAMAP-Rule" id="MF_00386"/>
    </source>
</evidence>
<dbReference type="PANTHER" id="PTHR33383">
    <property type="entry name" value="MEMBRANE PROTEIN INSERTION EFFICIENCY FACTOR-RELATED"/>
    <property type="match status" value="1"/>
</dbReference>
<dbReference type="PANTHER" id="PTHR33383:SF1">
    <property type="entry name" value="MEMBRANE PROTEIN INSERTION EFFICIENCY FACTOR-RELATED"/>
    <property type="match status" value="1"/>
</dbReference>
<evidence type="ECO:0000313" key="2">
    <source>
        <dbReference type="EMBL" id="AZT91586.1"/>
    </source>
</evidence>
<keyword evidence="3" id="KW-1185">Reference proteome</keyword>
<dbReference type="EMBL" id="CP034791">
    <property type="protein sequence ID" value="AZT91586.1"/>
    <property type="molecule type" value="Genomic_DNA"/>
</dbReference>
<dbReference type="NCBIfam" id="TIGR00278">
    <property type="entry name" value="membrane protein insertion efficiency factor YidD"/>
    <property type="match status" value="1"/>
</dbReference>
<keyword evidence="1" id="KW-1003">Cell membrane</keyword>
<dbReference type="AlphaFoldDB" id="A0A3T0D9B0"/>
<evidence type="ECO:0000313" key="3">
    <source>
        <dbReference type="Proteomes" id="UP000282930"/>
    </source>
</evidence>
<comment type="similarity">
    <text evidence="1">Belongs to the UPF0161 family.</text>
</comment>
<comment type="subcellular location">
    <subcellularLocation>
        <location evidence="1">Cell membrane</location>
        <topology evidence="1">Peripheral membrane protein</topology>
        <orientation evidence="1">Cytoplasmic side</orientation>
    </subcellularLocation>
</comment>
<reference evidence="2 3" key="1">
    <citation type="submission" date="2018-12" db="EMBL/GenBank/DDBJ databases">
        <title>Genome sequence from the cellulolytic species, Caldicellulosiruptor changbaiensis.</title>
        <authorList>
            <person name="Blumer-Schuette S.E."/>
            <person name="Mendoza C."/>
        </authorList>
    </citation>
    <scope>NUCLEOTIDE SEQUENCE [LARGE SCALE GENOMIC DNA]</scope>
    <source>
        <strain evidence="2 3">CBS-Z</strain>
    </source>
</reference>
<organism evidence="2 3">
    <name type="scientific">Caldicellulosiruptor changbaiensis</name>
    <dbReference type="NCBI Taxonomy" id="1222016"/>
    <lineage>
        <taxon>Bacteria</taxon>
        <taxon>Bacillati</taxon>
        <taxon>Bacillota</taxon>
        <taxon>Bacillota incertae sedis</taxon>
        <taxon>Caldicellulosiruptorales</taxon>
        <taxon>Caldicellulosiruptoraceae</taxon>
        <taxon>Caldicellulosiruptor</taxon>
    </lineage>
</organism>
<name>A0A3T0D9B0_9FIRM</name>
<dbReference type="RefSeq" id="WP_127352886.1">
    <property type="nucleotide sequence ID" value="NZ_CP034791.1"/>
</dbReference>
<dbReference type="Pfam" id="PF01809">
    <property type="entry name" value="YidD"/>
    <property type="match status" value="1"/>
</dbReference>
<dbReference type="HAMAP" id="MF_00386">
    <property type="entry name" value="UPF0161_YidD"/>
    <property type="match status" value="1"/>
</dbReference>
<sequence length="75" mass="9008">MRVRKYILLILKFLIRFYQKVISPMKVVPSCRFYPTCSEYTLQAIEKYGFYGLWLGFKRIIKCHPFHPGGYDPLK</sequence>
<comment type="function">
    <text evidence="1">Could be involved in insertion of integral membrane proteins into the membrane.</text>
</comment>
<dbReference type="InterPro" id="IPR002696">
    <property type="entry name" value="Membr_insert_effic_factor_YidD"/>
</dbReference>
<protein>
    <recommendedName>
        <fullName evidence="1">Putative membrane protein insertion efficiency factor</fullName>
    </recommendedName>
</protein>
<dbReference type="SMART" id="SM01234">
    <property type="entry name" value="Haemolytic"/>
    <property type="match status" value="1"/>
</dbReference>
<dbReference type="KEGG" id="ccha:ELD05_13865"/>
<accession>A0A3T0D9B0</accession>
<keyword evidence="1" id="KW-0472">Membrane</keyword>